<dbReference type="Gene3D" id="1.25.40.10">
    <property type="entry name" value="Tetratricopeptide repeat domain"/>
    <property type="match status" value="1"/>
</dbReference>
<dbReference type="PANTHER" id="PTHR15696">
    <property type="entry name" value="SMG-7 SUPPRESSOR WITH MORPHOLOGICAL EFFECT ON GENITALIA PROTEIN 7"/>
    <property type="match status" value="1"/>
</dbReference>
<proteinExistence type="predicted"/>
<dbReference type="OrthoDB" id="3065501at2759"/>
<keyword evidence="2" id="KW-1185">Reference proteome</keyword>
<dbReference type="SUPFAM" id="SSF48452">
    <property type="entry name" value="TPR-like"/>
    <property type="match status" value="1"/>
</dbReference>
<dbReference type="InterPro" id="IPR045153">
    <property type="entry name" value="Est1/Ebs1-like"/>
</dbReference>
<dbReference type="HOGENOM" id="CLU_707059_0_0_1"/>
<dbReference type="Proteomes" id="UP000054549">
    <property type="component" value="Unassembled WGS sequence"/>
</dbReference>
<dbReference type="InterPro" id="IPR011990">
    <property type="entry name" value="TPR-like_helical_dom_sf"/>
</dbReference>
<name>A0A0C2T5U6_AMAMK</name>
<dbReference type="GO" id="GO:0042162">
    <property type="term" value="F:telomeric DNA binding"/>
    <property type="evidence" value="ECO:0007669"/>
    <property type="project" value="TreeGrafter"/>
</dbReference>
<protein>
    <submittedName>
        <fullName evidence="1">Uncharacterized protein</fullName>
    </submittedName>
</protein>
<dbReference type="STRING" id="946122.A0A0C2T5U6"/>
<dbReference type="PANTHER" id="PTHR15696:SF0">
    <property type="entry name" value="TELOMERASE-BINDING PROTEIN EST1A"/>
    <property type="match status" value="1"/>
</dbReference>
<dbReference type="GO" id="GO:0005697">
    <property type="term" value="C:telomerase holoenzyme complex"/>
    <property type="evidence" value="ECO:0007669"/>
    <property type="project" value="TreeGrafter"/>
</dbReference>
<dbReference type="EMBL" id="KN818277">
    <property type="protein sequence ID" value="KIL61929.1"/>
    <property type="molecule type" value="Genomic_DNA"/>
</dbReference>
<sequence length="391" mass="43584">IHELLLISLAPIVPAYLRQIPTKYNIIVRLWTFAFHRLLESLRRASFTSPVALENLQDFIYYTYTFYTSLLENETTLKDLKTGWLEGLGDLARYRMAVAAIITGGVSTGTSVKLTEKAIMDAAISNGTDLAQSMDSLLPLTTAAAAAKAETSHYFPSLHILSLIVSPPSMTALHPFSTARESVLPLWSVPTQTRRFLPDAVVSDLFVLLHGMLFTNIQLDDFHSVLSHFIERLELDGAEERQWIMMAIVNISAILEYGRSGGILRRASGIAAHSESTSGQAAMKVVAKKSAYAVDINQDQQIQHDDNEIKHSPRPASSDIRHEDFQTPFLLALQVAFSMLSHMLHRPLLKSSDFMHTDVNPYLTGFKLRVPSPLFFLILLHPFVLPPCPDT</sequence>
<reference evidence="1 2" key="1">
    <citation type="submission" date="2014-04" db="EMBL/GenBank/DDBJ databases">
        <title>Evolutionary Origins and Diversification of the Mycorrhizal Mutualists.</title>
        <authorList>
            <consortium name="DOE Joint Genome Institute"/>
            <consortium name="Mycorrhizal Genomics Consortium"/>
            <person name="Kohler A."/>
            <person name="Kuo A."/>
            <person name="Nagy L.G."/>
            <person name="Floudas D."/>
            <person name="Copeland A."/>
            <person name="Barry K.W."/>
            <person name="Cichocki N."/>
            <person name="Veneault-Fourrey C."/>
            <person name="LaButti K."/>
            <person name="Lindquist E.A."/>
            <person name="Lipzen A."/>
            <person name="Lundell T."/>
            <person name="Morin E."/>
            <person name="Murat C."/>
            <person name="Riley R."/>
            <person name="Ohm R."/>
            <person name="Sun H."/>
            <person name="Tunlid A."/>
            <person name="Henrissat B."/>
            <person name="Grigoriev I.V."/>
            <person name="Hibbett D.S."/>
            <person name="Martin F."/>
        </authorList>
    </citation>
    <scope>NUCLEOTIDE SEQUENCE [LARGE SCALE GENOMIC DNA]</scope>
    <source>
        <strain evidence="1 2">Koide BX008</strain>
    </source>
</reference>
<dbReference type="InParanoid" id="A0A0C2T5U6"/>
<dbReference type="GO" id="GO:0000184">
    <property type="term" value="P:nuclear-transcribed mRNA catabolic process, nonsense-mediated decay"/>
    <property type="evidence" value="ECO:0007669"/>
    <property type="project" value="TreeGrafter"/>
</dbReference>
<feature type="non-terminal residue" evidence="1">
    <location>
        <position position="1"/>
    </location>
</feature>
<dbReference type="GO" id="GO:0070034">
    <property type="term" value="F:telomerase RNA binding"/>
    <property type="evidence" value="ECO:0007669"/>
    <property type="project" value="TreeGrafter"/>
</dbReference>
<evidence type="ECO:0000313" key="2">
    <source>
        <dbReference type="Proteomes" id="UP000054549"/>
    </source>
</evidence>
<accession>A0A0C2T5U6</accession>
<organism evidence="1 2">
    <name type="scientific">Amanita muscaria (strain Koide BX008)</name>
    <dbReference type="NCBI Taxonomy" id="946122"/>
    <lineage>
        <taxon>Eukaryota</taxon>
        <taxon>Fungi</taxon>
        <taxon>Dikarya</taxon>
        <taxon>Basidiomycota</taxon>
        <taxon>Agaricomycotina</taxon>
        <taxon>Agaricomycetes</taxon>
        <taxon>Agaricomycetidae</taxon>
        <taxon>Agaricales</taxon>
        <taxon>Pluteineae</taxon>
        <taxon>Amanitaceae</taxon>
        <taxon>Amanita</taxon>
    </lineage>
</organism>
<evidence type="ECO:0000313" key="1">
    <source>
        <dbReference type="EMBL" id="KIL61929.1"/>
    </source>
</evidence>
<gene>
    <name evidence="1" type="ORF">M378DRAFT_1056674</name>
</gene>
<dbReference type="AlphaFoldDB" id="A0A0C2T5U6"/>